<evidence type="ECO:0000256" key="1">
    <source>
        <dbReference type="ARBA" id="ARBA00004141"/>
    </source>
</evidence>
<feature type="domain" description="EamA" evidence="7">
    <location>
        <begin position="9"/>
        <end position="145"/>
    </location>
</feature>
<feature type="transmembrane region" description="Helical" evidence="6">
    <location>
        <begin position="183"/>
        <end position="204"/>
    </location>
</feature>
<dbReference type="Proteomes" id="UP001627408">
    <property type="component" value="Unassembled WGS sequence"/>
</dbReference>
<dbReference type="InterPro" id="IPR000620">
    <property type="entry name" value="EamA_dom"/>
</dbReference>
<keyword evidence="4 6" id="KW-1133">Transmembrane helix</keyword>
<evidence type="ECO:0000256" key="6">
    <source>
        <dbReference type="SAM" id="Phobius"/>
    </source>
</evidence>
<keyword evidence="9" id="KW-1185">Reference proteome</keyword>
<comment type="similarity">
    <text evidence="2">Belongs to the drug/metabolite transporter (DMT) superfamily. 10 TMS drug/metabolite exporter (DME) (TC 2.A.7.3) family.</text>
</comment>
<evidence type="ECO:0000313" key="9">
    <source>
        <dbReference type="Proteomes" id="UP001627408"/>
    </source>
</evidence>
<reference evidence="8 9" key="1">
    <citation type="submission" date="2024-08" db="EMBL/GenBank/DDBJ databases">
        <title>Tateyamaria sp. nov., isolated from marine algae.</title>
        <authorList>
            <person name="Choi B.J."/>
            <person name="Kim J.M."/>
            <person name="Lee J.K."/>
            <person name="Choi D.G."/>
            <person name="Bayburt H."/>
            <person name="Baek J.H."/>
            <person name="Han D.M."/>
            <person name="Jeon C.O."/>
        </authorList>
    </citation>
    <scope>NUCLEOTIDE SEQUENCE [LARGE SCALE GENOMIC DNA]</scope>
    <source>
        <strain evidence="8 9">KMU-156</strain>
    </source>
</reference>
<dbReference type="PANTHER" id="PTHR22911:SF6">
    <property type="entry name" value="SOLUTE CARRIER FAMILY 35 MEMBER G1"/>
    <property type="match status" value="1"/>
</dbReference>
<proteinExistence type="inferred from homology"/>
<dbReference type="PANTHER" id="PTHR22911">
    <property type="entry name" value="ACYL-MALONYL CONDENSING ENZYME-RELATED"/>
    <property type="match status" value="1"/>
</dbReference>
<comment type="subcellular location">
    <subcellularLocation>
        <location evidence="1">Membrane</location>
        <topology evidence="1">Multi-pass membrane protein</topology>
    </subcellularLocation>
</comment>
<evidence type="ECO:0000256" key="4">
    <source>
        <dbReference type="ARBA" id="ARBA00022989"/>
    </source>
</evidence>
<keyword evidence="5 6" id="KW-0472">Membrane</keyword>
<dbReference type="SUPFAM" id="SSF103481">
    <property type="entry name" value="Multidrug resistance efflux transporter EmrE"/>
    <property type="match status" value="2"/>
</dbReference>
<feature type="transmembrane region" description="Helical" evidence="6">
    <location>
        <begin position="78"/>
        <end position="95"/>
    </location>
</feature>
<comment type="caution">
    <text evidence="8">The sequence shown here is derived from an EMBL/GenBank/DDBJ whole genome shotgun (WGS) entry which is preliminary data.</text>
</comment>
<dbReference type="InterPro" id="IPR037185">
    <property type="entry name" value="EmrE-like"/>
</dbReference>
<evidence type="ECO:0000256" key="5">
    <source>
        <dbReference type="ARBA" id="ARBA00023136"/>
    </source>
</evidence>
<gene>
    <name evidence="8" type="ORF">ACERZ8_06325</name>
</gene>
<evidence type="ECO:0000256" key="2">
    <source>
        <dbReference type="ARBA" id="ARBA00009853"/>
    </source>
</evidence>
<sequence length="306" mass="32900">MRPTDRTGLAILLSLVALTLFDAMGLVIKHLSVTYSAAELSAWRNLFGIIPAVIALALSRQWHSAGRSLRMRQWRLALARGAFVTFAQLCFYLALGQMAFATASTITYANALFMTALAVPLLGEKVGWVRWSAVLIGFVGVVLVMQPGSDTFSAVALLPLGAAAIYALVGVTARMMDDDVPSALVNLYSSCTALVGAFLIALAFDGFTPVQSSTDLAWIVAMGGFGGTAVLFLVISYRMTEQSNLAPFSYFGIPLAFLLGWLFFDETPWDALFPGALLIAAGGLLIVWRERQRSRISGIHPSAAHE</sequence>
<protein>
    <submittedName>
        <fullName evidence="8">DMT family transporter</fullName>
    </submittedName>
</protein>
<feature type="transmembrane region" description="Helical" evidence="6">
    <location>
        <begin position="101"/>
        <end position="121"/>
    </location>
</feature>
<feature type="transmembrane region" description="Helical" evidence="6">
    <location>
        <begin position="247"/>
        <end position="264"/>
    </location>
</feature>
<feature type="domain" description="EamA" evidence="7">
    <location>
        <begin position="156"/>
        <end position="287"/>
    </location>
</feature>
<feature type="transmembrane region" description="Helical" evidence="6">
    <location>
        <begin position="216"/>
        <end position="235"/>
    </location>
</feature>
<name>A0ABW8URE5_9RHOB</name>
<accession>A0ABW8URE5</accession>
<evidence type="ECO:0000259" key="7">
    <source>
        <dbReference type="Pfam" id="PF00892"/>
    </source>
</evidence>
<keyword evidence="3 6" id="KW-0812">Transmembrane</keyword>
<evidence type="ECO:0000256" key="3">
    <source>
        <dbReference type="ARBA" id="ARBA00022692"/>
    </source>
</evidence>
<feature type="transmembrane region" description="Helical" evidence="6">
    <location>
        <begin position="152"/>
        <end position="171"/>
    </location>
</feature>
<organism evidence="8 9">
    <name type="scientific">Tateyamaria armeniaca</name>
    <dbReference type="NCBI Taxonomy" id="2518930"/>
    <lineage>
        <taxon>Bacteria</taxon>
        <taxon>Pseudomonadati</taxon>
        <taxon>Pseudomonadota</taxon>
        <taxon>Alphaproteobacteria</taxon>
        <taxon>Rhodobacterales</taxon>
        <taxon>Roseobacteraceae</taxon>
        <taxon>Tateyamaria</taxon>
    </lineage>
</organism>
<dbReference type="Pfam" id="PF00892">
    <property type="entry name" value="EamA"/>
    <property type="match status" value="2"/>
</dbReference>
<evidence type="ECO:0000313" key="8">
    <source>
        <dbReference type="EMBL" id="MFL4469502.1"/>
    </source>
</evidence>
<feature type="transmembrane region" description="Helical" evidence="6">
    <location>
        <begin position="270"/>
        <end position="288"/>
    </location>
</feature>
<dbReference type="EMBL" id="JBHDIY010000002">
    <property type="protein sequence ID" value="MFL4469502.1"/>
    <property type="molecule type" value="Genomic_DNA"/>
</dbReference>
<feature type="transmembrane region" description="Helical" evidence="6">
    <location>
        <begin position="128"/>
        <end position="146"/>
    </location>
</feature>
<dbReference type="RefSeq" id="WP_407591349.1">
    <property type="nucleotide sequence ID" value="NZ_JBHDIY010000002.1"/>
</dbReference>
<feature type="transmembrane region" description="Helical" evidence="6">
    <location>
        <begin position="41"/>
        <end position="58"/>
    </location>
</feature>